<dbReference type="SUPFAM" id="SSF52540">
    <property type="entry name" value="P-loop containing nucleoside triphosphate hydrolases"/>
    <property type="match status" value="1"/>
</dbReference>
<dbReference type="GO" id="GO:0022857">
    <property type="term" value="F:transmembrane transporter activity"/>
    <property type="evidence" value="ECO:0007669"/>
    <property type="project" value="TreeGrafter"/>
</dbReference>
<organism evidence="4 5">
    <name type="scientific">Brachybacterium muris UCD-AY4</name>
    <dbReference type="NCBI Taxonomy" id="1249481"/>
    <lineage>
        <taxon>Bacteria</taxon>
        <taxon>Bacillati</taxon>
        <taxon>Actinomycetota</taxon>
        <taxon>Actinomycetes</taxon>
        <taxon>Micrococcales</taxon>
        <taxon>Dermabacteraceae</taxon>
        <taxon>Brachybacterium</taxon>
    </lineage>
</organism>
<dbReference type="Pfam" id="PF00005">
    <property type="entry name" value="ABC_tran"/>
    <property type="match status" value="1"/>
</dbReference>
<dbReference type="Proteomes" id="UP000019754">
    <property type="component" value="Unassembled WGS sequence"/>
</dbReference>
<evidence type="ECO:0000313" key="5">
    <source>
        <dbReference type="Proteomes" id="UP000019754"/>
    </source>
</evidence>
<comment type="caution">
    <text evidence="4">The sequence shown here is derived from an EMBL/GenBank/DDBJ whole genome shotgun (WGS) entry which is preliminary data.</text>
</comment>
<dbReference type="PANTHER" id="PTHR24220">
    <property type="entry name" value="IMPORT ATP-BINDING PROTEIN"/>
    <property type="match status" value="1"/>
</dbReference>
<dbReference type="RefSeq" id="WP_017823164.1">
    <property type="nucleotide sequence ID" value="NZ_AORC01000009.1"/>
</dbReference>
<dbReference type="GO" id="GO:0016887">
    <property type="term" value="F:ATP hydrolysis activity"/>
    <property type="evidence" value="ECO:0007669"/>
    <property type="project" value="InterPro"/>
</dbReference>
<dbReference type="AlphaFoldDB" id="A0A022KTU3"/>
<dbReference type="SMART" id="SM00382">
    <property type="entry name" value="AAA"/>
    <property type="match status" value="1"/>
</dbReference>
<dbReference type="EMBL" id="AORC01000009">
    <property type="protein sequence ID" value="EYT49390.1"/>
    <property type="molecule type" value="Genomic_DNA"/>
</dbReference>
<keyword evidence="5" id="KW-1185">Reference proteome</keyword>
<dbReference type="PROSITE" id="PS00211">
    <property type="entry name" value="ABC_TRANSPORTER_1"/>
    <property type="match status" value="1"/>
</dbReference>
<accession>A0A022KTU3</accession>
<dbReference type="InterPro" id="IPR015854">
    <property type="entry name" value="ABC_transpr_LolD-like"/>
</dbReference>
<proteinExistence type="predicted"/>
<dbReference type="HOGENOM" id="CLU_000604_1_22_11"/>
<dbReference type="InterPro" id="IPR003593">
    <property type="entry name" value="AAA+_ATPase"/>
</dbReference>
<name>A0A022KTU3_9MICO</name>
<dbReference type="STRING" id="1249481.D641_0108155"/>
<dbReference type="PROSITE" id="PS50893">
    <property type="entry name" value="ABC_TRANSPORTER_2"/>
    <property type="match status" value="1"/>
</dbReference>
<dbReference type="InterPro" id="IPR017871">
    <property type="entry name" value="ABC_transporter-like_CS"/>
</dbReference>
<evidence type="ECO:0000259" key="3">
    <source>
        <dbReference type="PROSITE" id="PS50893"/>
    </source>
</evidence>
<gene>
    <name evidence="4" type="ORF">D641_0108155</name>
</gene>
<feature type="domain" description="ABC transporter" evidence="3">
    <location>
        <begin position="19"/>
        <end position="261"/>
    </location>
</feature>
<sequence>MTGMAPAQQTTAAPPANVLELKDVTVRYGTRTVLDASLSVAPGQKVALVGPSGAGKSTVLGLSNGSVTPSTGTVTTLGTELGAATRRQLRAVRAGIGTVHQRLDLVGPLSAIHNVNAGHLGRWGLWKSLASLVRPLEGDVALAAMARLGIEELAPTRTERLSGGEQQRVALARIIVQDPALVLADEPISSLDPQRARVVMDLLAAVVADGDRSLLVSLHDFDIARSVCDRVIGLRQGHVVFDLPAGEVTDAHRDELYRLPA</sequence>
<evidence type="ECO:0000256" key="1">
    <source>
        <dbReference type="ARBA" id="ARBA00022741"/>
    </source>
</evidence>
<protein>
    <submittedName>
        <fullName evidence="4">ABC transporter ATP-binding protein</fullName>
    </submittedName>
</protein>
<dbReference type="InterPro" id="IPR003439">
    <property type="entry name" value="ABC_transporter-like_ATP-bd"/>
</dbReference>
<dbReference type="InterPro" id="IPR027417">
    <property type="entry name" value="P-loop_NTPase"/>
</dbReference>
<keyword evidence="2 4" id="KW-0067">ATP-binding</keyword>
<dbReference type="GO" id="GO:0005886">
    <property type="term" value="C:plasma membrane"/>
    <property type="evidence" value="ECO:0007669"/>
    <property type="project" value="TreeGrafter"/>
</dbReference>
<evidence type="ECO:0000256" key="2">
    <source>
        <dbReference type="ARBA" id="ARBA00022840"/>
    </source>
</evidence>
<evidence type="ECO:0000313" key="4">
    <source>
        <dbReference type="EMBL" id="EYT49390.1"/>
    </source>
</evidence>
<keyword evidence="1" id="KW-0547">Nucleotide-binding</keyword>
<reference evidence="4 5" key="1">
    <citation type="journal article" date="2013" name="Genome Announc.">
        <title>Draft genome sequence of an Actinobacterium, Brachybacterium muris strain UCD-AY4.</title>
        <authorList>
            <person name="Lo J.R."/>
            <person name="Lang J.M."/>
            <person name="Darling A.E."/>
            <person name="Eisen J.A."/>
            <person name="Coil D.A."/>
        </authorList>
    </citation>
    <scope>NUCLEOTIDE SEQUENCE [LARGE SCALE GENOMIC DNA]</scope>
    <source>
        <strain evidence="4 5">UCD-AY4</strain>
    </source>
</reference>
<dbReference type="Gene3D" id="3.40.50.300">
    <property type="entry name" value="P-loop containing nucleotide triphosphate hydrolases"/>
    <property type="match status" value="1"/>
</dbReference>
<dbReference type="GO" id="GO:0005524">
    <property type="term" value="F:ATP binding"/>
    <property type="evidence" value="ECO:0007669"/>
    <property type="project" value="UniProtKB-KW"/>
</dbReference>